<dbReference type="EMBL" id="APCN01007851">
    <property type="status" value="NOT_ANNOTATED_CDS"/>
    <property type="molecule type" value="Genomic_DNA"/>
</dbReference>
<dbReference type="InterPro" id="IPR021109">
    <property type="entry name" value="Peptidase_aspartic_dom_sf"/>
</dbReference>
<dbReference type="VEuPathDB" id="VectorBase:AARA21_003290"/>
<proteinExistence type="predicted"/>
<dbReference type="AlphaFoldDB" id="A0A182HMZ6"/>
<feature type="region of interest" description="Disordered" evidence="1">
    <location>
        <begin position="28"/>
        <end position="55"/>
    </location>
</feature>
<evidence type="ECO:0000256" key="1">
    <source>
        <dbReference type="SAM" id="MobiDB-lite"/>
    </source>
</evidence>
<sequence length="139" mass="15475">EYKCKQCNRISHKEGYCSCFFSKRQTVPAGGEKKTSNQSSNQQSNLPGNRQNNHRKVNARGVYIVNHIANHSSNRKVQLDTASDITVISNQTWNNLTNPSIIKPTIQEINASGKPLRLMGEFQCDVSINGKLLKADVSS</sequence>
<dbReference type="VEuPathDB" id="VectorBase:AARA002632"/>
<protein>
    <submittedName>
        <fullName evidence="2">Uncharacterized protein</fullName>
    </submittedName>
</protein>
<evidence type="ECO:0000313" key="3">
    <source>
        <dbReference type="Proteomes" id="UP000075840"/>
    </source>
</evidence>
<accession>A0A182HMZ6</accession>
<dbReference type="EnsemblMetazoa" id="AARA002632-RA">
    <property type="protein sequence ID" value="AARA002632-PA"/>
    <property type="gene ID" value="AARA002632"/>
</dbReference>
<dbReference type="SUPFAM" id="SSF50630">
    <property type="entry name" value="Acid proteases"/>
    <property type="match status" value="1"/>
</dbReference>
<name>A0A182HMZ6_ANOAR</name>
<keyword evidence="3" id="KW-1185">Reference proteome</keyword>
<dbReference type="Proteomes" id="UP000075840">
    <property type="component" value="Unassembled WGS sequence"/>
</dbReference>
<reference evidence="2" key="1">
    <citation type="submission" date="2022-08" db="UniProtKB">
        <authorList>
            <consortium name="EnsemblMetazoa"/>
        </authorList>
    </citation>
    <scope>IDENTIFICATION</scope>
    <source>
        <strain evidence="2">Dongola</strain>
    </source>
</reference>
<organism evidence="2 3">
    <name type="scientific">Anopheles arabiensis</name>
    <name type="common">Mosquito</name>
    <dbReference type="NCBI Taxonomy" id="7173"/>
    <lineage>
        <taxon>Eukaryota</taxon>
        <taxon>Metazoa</taxon>
        <taxon>Ecdysozoa</taxon>
        <taxon>Arthropoda</taxon>
        <taxon>Hexapoda</taxon>
        <taxon>Insecta</taxon>
        <taxon>Pterygota</taxon>
        <taxon>Neoptera</taxon>
        <taxon>Endopterygota</taxon>
        <taxon>Diptera</taxon>
        <taxon>Nematocera</taxon>
        <taxon>Culicoidea</taxon>
        <taxon>Culicidae</taxon>
        <taxon>Anophelinae</taxon>
        <taxon>Anopheles</taxon>
    </lineage>
</organism>
<feature type="compositionally biased region" description="Low complexity" evidence="1">
    <location>
        <begin position="36"/>
        <end position="45"/>
    </location>
</feature>
<evidence type="ECO:0000313" key="2">
    <source>
        <dbReference type="EnsemblMetazoa" id="AARA002632-PA"/>
    </source>
</evidence>